<protein>
    <submittedName>
        <fullName evidence="1">Phage minor capsid protein</fullName>
    </submittedName>
</protein>
<sequence>MTIENLDQVTAELRNHIIALIQSHDLTKDREARRVASAIEDAFRRLHVRMEEVIPQALLLEYYRGMESAQFNLSGDQVRFIAENGRITERFKTQIHLNAVSEVVNDTMSDLLAAYRTAEANALSTIERTLSSVKAELTTGTVTGATRNQVRQRVSDAFLKEGMTAFITKDGKKLPLDFYAATVTATKSRQASVNGHISRYSEEGTDLVEIVGNNPTCETCARYQGMVFSLSGKTPGYPKYPVDLLPLHPHCQCGLLPVPIQYMSSNEIKTMQDRNSEFAPADDRRSNYEKARYEALMVEKRQENAEKKMYARMQALLGADAPKDLGAFRRMKRANTLNYQELYSNYLSATHSVS</sequence>
<keyword evidence="2" id="KW-1185">Reference proteome</keyword>
<dbReference type="RefSeq" id="WP_380656368.1">
    <property type="nucleotide sequence ID" value="NZ_JBHRVQ010000001.1"/>
</dbReference>
<dbReference type="EMBL" id="JBHRVQ010000001">
    <property type="protein sequence ID" value="MFC3389348.1"/>
    <property type="molecule type" value="Genomic_DNA"/>
</dbReference>
<dbReference type="Pfam" id="PF06152">
    <property type="entry name" value="Phage_min_cap2"/>
    <property type="match status" value="1"/>
</dbReference>
<dbReference type="InterPro" id="IPR009319">
    <property type="entry name" value="Phage_A118_VSP1"/>
</dbReference>
<comment type="caution">
    <text evidence="1">The sequence shown here is derived from an EMBL/GenBank/DDBJ whole genome shotgun (WGS) entry which is preliminary data.</text>
</comment>
<evidence type="ECO:0000313" key="2">
    <source>
        <dbReference type="Proteomes" id="UP001595637"/>
    </source>
</evidence>
<gene>
    <name evidence="1" type="ORF">ACFOEO_12225</name>
</gene>
<name>A0ABV7N9H7_9STAP</name>
<proteinExistence type="predicted"/>
<accession>A0ABV7N9H7</accession>
<organism evidence="1 2">
    <name type="scientific">Salinicoccus sesuvii</name>
    <dbReference type="NCBI Taxonomy" id="868281"/>
    <lineage>
        <taxon>Bacteria</taxon>
        <taxon>Bacillati</taxon>
        <taxon>Bacillota</taxon>
        <taxon>Bacilli</taxon>
        <taxon>Bacillales</taxon>
        <taxon>Staphylococcaceae</taxon>
        <taxon>Salinicoccus</taxon>
    </lineage>
</organism>
<evidence type="ECO:0000313" key="1">
    <source>
        <dbReference type="EMBL" id="MFC3389348.1"/>
    </source>
</evidence>
<reference evidence="2" key="1">
    <citation type="journal article" date="2019" name="Int. J. Syst. Evol. Microbiol.">
        <title>The Global Catalogue of Microorganisms (GCM) 10K type strain sequencing project: providing services to taxonomists for standard genome sequencing and annotation.</title>
        <authorList>
            <consortium name="The Broad Institute Genomics Platform"/>
            <consortium name="The Broad Institute Genome Sequencing Center for Infectious Disease"/>
            <person name="Wu L."/>
            <person name="Ma J."/>
        </authorList>
    </citation>
    <scope>NUCLEOTIDE SEQUENCE [LARGE SCALE GENOMIC DNA]</scope>
    <source>
        <strain evidence="2">CCM 7756</strain>
    </source>
</reference>
<dbReference type="Proteomes" id="UP001595637">
    <property type="component" value="Unassembled WGS sequence"/>
</dbReference>